<dbReference type="GO" id="GO:0008270">
    <property type="term" value="F:zinc ion binding"/>
    <property type="evidence" value="ECO:0007669"/>
    <property type="project" value="TreeGrafter"/>
</dbReference>
<dbReference type="GO" id="GO:0015031">
    <property type="term" value="P:protein transport"/>
    <property type="evidence" value="ECO:0007669"/>
    <property type="project" value="UniProtKB-KW"/>
</dbReference>
<dbReference type="Pfam" id="PF04421">
    <property type="entry name" value="Mss4"/>
    <property type="match status" value="1"/>
</dbReference>
<dbReference type="PANTHER" id="PTHR13276">
    <property type="entry name" value="GUANINE NUCLEOTIDE EXCHANGE FACTOR MSS4"/>
    <property type="match status" value="1"/>
</dbReference>
<accession>A0A7H9HXY6</accession>
<evidence type="ECO:0000313" key="5">
    <source>
        <dbReference type="Proteomes" id="UP000510647"/>
    </source>
</evidence>
<sequence>MSIRCSFEDCRCCVITFSNANRVQLPGNTVETFQLMQYINSTYQQNEFLLVKDVWDFDNVGVSKQIPSELIDLNQTVSFQWDNKPWIIEKCLKYLICAECDKGPIGMVCQVTNNHESTTLYLLSLSSLAL</sequence>
<dbReference type="GO" id="GO:0007264">
    <property type="term" value="P:small GTPase-mediated signal transduction"/>
    <property type="evidence" value="ECO:0007669"/>
    <property type="project" value="InterPro"/>
</dbReference>
<dbReference type="PROSITE" id="PS51796">
    <property type="entry name" value="MSS4"/>
    <property type="match status" value="1"/>
</dbReference>
<dbReference type="Proteomes" id="UP000510647">
    <property type="component" value="Chromosome 8"/>
</dbReference>
<dbReference type="InterPro" id="IPR011057">
    <property type="entry name" value="Mss4-like_sf"/>
</dbReference>
<dbReference type="AlphaFoldDB" id="A0A7H9HXY6"/>
<organism evidence="4 5">
    <name type="scientific">Torulaspora globosa</name>
    <dbReference type="NCBI Taxonomy" id="48254"/>
    <lineage>
        <taxon>Eukaryota</taxon>
        <taxon>Fungi</taxon>
        <taxon>Dikarya</taxon>
        <taxon>Ascomycota</taxon>
        <taxon>Saccharomycotina</taxon>
        <taxon>Saccharomycetes</taxon>
        <taxon>Saccharomycetales</taxon>
        <taxon>Saccharomycetaceae</taxon>
        <taxon>Torulaspora</taxon>
    </lineage>
</organism>
<keyword evidence="5" id="KW-1185">Reference proteome</keyword>
<dbReference type="PANTHER" id="PTHR13276:SF0">
    <property type="entry name" value="GUANINE NUCLEOTIDE EXCHANGE FACTOR MSS4"/>
    <property type="match status" value="1"/>
</dbReference>
<evidence type="ECO:0008006" key="6">
    <source>
        <dbReference type="Google" id="ProtNLM"/>
    </source>
</evidence>
<dbReference type="GO" id="GO:0005829">
    <property type="term" value="C:cytosol"/>
    <property type="evidence" value="ECO:0007669"/>
    <property type="project" value="TreeGrafter"/>
</dbReference>
<keyword evidence="1" id="KW-0813">Transport</keyword>
<dbReference type="InterPro" id="IPR007515">
    <property type="entry name" value="Mss4"/>
</dbReference>
<keyword evidence="3" id="KW-0653">Protein transport</keyword>
<evidence type="ECO:0000313" key="4">
    <source>
        <dbReference type="EMBL" id="QLQ82598.1"/>
    </source>
</evidence>
<evidence type="ECO:0000256" key="3">
    <source>
        <dbReference type="ARBA" id="ARBA00022927"/>
    </source>
</evidence>
<keyword evidence="2" id="KW-0344">Guanine-nucleotide releasing factor</keyword>
<reference evidence="4 5" key="1">
    <citation type="submission" date="2020-06" db="EMBL/GenBank/DDBJ databases">
        <title>The yeast mating-type switching endonuclease HO is a domesticated member of an unorthodox homing genetic element family.</title>
        <authorList>
            <person name="Coughlan A.Y."/>
            <person name="Lombardi L."/>
            <person name="Braun-Galleani S."/>
            <person name="Martos A.R."/>
            <person name="Galeote V."/>
            <person name="Bigey F."/>
            <person name="Dequin S."/>
            <person name="Byrne K.P."/>
            <person name="Wolfe K.H."/>
        </authorList>
    </citation>
    <scope>NUCLEOTIDE SEQUENCE [LARGE SCALE GENOMIC DNA]</scope>
    <source>
        <strain evidence="4 5">CBS2947</strain>
    </source>
</reference>
<dbReference type="OrthoDB" id="30840at2759"/>
<name>A0A7H9HXY6_9SACH</name>
<dbReference type="GO" id="GO:0006892">
    <property type="term" value="P:post-Golgi vesicle-mediated transport"/>
    <property type="evidence" value="ECO:0007669"/>
    <property type="project" value="TreeGrafter"/>
</dbReference>
<protein>
    <recommendedName>
        <fullName evidence="6">Mss4-like protein</fullName>
    </recommendedName>
</protein>
<dbReference type="GO" id="GO:0016020">
    <property type="term" value="C:membrane"/>
    <property type="evidence" value="ECO:0007669"/>
    <property type="project" value="TreeGrafter"/>
</dbReference>
<dbReference type="EMBL" id="CP059274">
    <property type="protein sequence ID" value="QLQ82598.1"/>
    <property type="molecule type" value="Genomic_DNA"/>
</dbReference>
<proteinExistence type="predicted"/>
<evidence type="ECO:0000256" key="1">
    <source>
        <dbReference type="ARBA" id="ARBA00022448"/>
    </source>
</evidence>
<dbReference type="SUPFAM" id="SSF51316">
    <property type="entry name" value="Mss4-like"/>
    <property type="match status" value="1"/>
</dbReference>
<dbReference type="InterPro" id="IPR011323">
    <property type="entry name" value="Mss4/transl-control_tumour"/>
</dbReference>
<evidence type="ECO:0000256" key="2">
    <source>
        <dbReference type="ARBA" id="ARBA00022658"/>
    </source>
</evidence>
<dbReference type="Gene3D" id="2.170.150.10">
    <property type="entry name" value="Metal Binding Protein, Guanine Nucleotide Exchange Factor, Chain A"/>
    <property type="match status" value="1"/>
</dbReference>
<dbReference type="GO" id="GO:0005085">
    <property type="term" value="F:guanyl-nucleotide exchange factor activity"/>
    <property type="evidence" value="ECO:0007669"/>
    <property type="project" value="UniProtKB-KW"/>
</dbReference>
<gene>
    <name evidence="4" type="ORF">HG537_0H03610</name>
</gene>